<evidence type="ECO:0000313" key="2">
    <source>
        <dbReference type="Proteomes" id="UP000306327"/>
    </source>
</evidence>
<name>A0AB38NY74_9ENTR</name>
<reference evidence="1 2" key="1">
    <citation type="journal article" date="2019" name="Sci. Rep.">
        <title>Differences in resource use lead to coexistence of seed-transmitted microbial populations.</title>
        <authorList>
            <person name="Torres-Cortes G."/>
            <person name="Garcia B.J."/>
            <person name="Compant S."/>
            <person name="Rezki S."/>
            <person name="Jones P."/>
            <person name="Preveaux A."/>
            <person name="Briand M."/>
            <person name="Roulet A."/>
            <person name="Bouchez O."/>
            <person name="Jacobson D."/>
            <person name="Barret M."/>
        </authorList>
    </citation>
    <scope>NUCLEOTIDE SEQUENCE [LARGE SCALE GENOMIC DNA]</scope>
    <source>
        <strain evidence="1 2">CFBP13530</strain>
    </source>
</reference>
<dbReference type="RefSeq" id="WP_137273508.1">
    <property type="nucleotide sequence ID" value="NZ_QGAL01000013.1"/>
</dbReference>
<evidence type="ECO:0000313" key="1">
    <source>
        <dbReference type="EMBL" id="TKK13629.1"/>
    </source>
</evidence>
<sequence length="189" mass="21449">MEKTFFARYEAVFNRVCTFLGDGWKIDRRTEDAYRINLVNPAFRHYSILARLEKDRIHLTGGVRSRSARSSGGYSACTVSPMRDPWGIAQDIRRKILPDAEKQIAYFEADRAGAQKVQDDRRILINLVGQLVEVQNYGGYYDVLCHIKTPGGISGDVCEMYGKAYRLKLGDLSKDQLIKVIGFLSTLEC</sequence>
<organism evidence="1 2">
    <name type="scientific">Enterobacter cancerogenus</name>
    <dbReference type="NCBI Taxonomy" id="69218"/>
    <lineage>
        <taxon>Bacteria</taxon>
        <taxon>Pseudomonadati</taxon>
        <taxon>Pseudomonadota</taxon>
        <taxon>Gammaproteobacteria</taxon>
        <taxon>Enterobacterales</taxon>
        <taxon>Enterobacteriaceae</taxon>
        <taxon>Enterobacter</taxon>
        <taxon>Enterobacter cloacae complex</taxon>
    </lineage>
</organism>
<protein>
    <submittedName>
        <fullName evidence="1">Uncharacterized protein</fullName>
    </submittedName>
</protein>
<dbReference type="AlphaFoldDB" id="A0AB38NY74"/>
<gene>
    <name evidence="1" type="ORF">EcCFBP13530_22775</name>
</gene>
<dbReference type="Proteomes" id="UP000306327">
    <property type="component" value="Unassembled WGS sequence"/>
</dbReference>
<comment type="caution">
    <text evidence="1">The sequence shown here is derived from an EMBL/GenBank/DDBJ whole genome shotgun (WGS) entry which is preliminary data.</text>
</comment>
<proteinExistence type="predicted"/>
<dbReference type="EMBL" id="QGAL01000013">
    <property type="protein sequence ID" value="TKK13629.1"/>
    <property type="molecule type" value="Genomic_DNA"/>
</dbReference>
<accession>A0AB38NY74</accession>